<gene>
    <name evidence="6" type="ORF">ACFQRG_08480</name>
</gene>
<dbReference type="PANTHER" id="PTHR35005:SF1">
    <property type="entry name" value="2-AMINO-5-FORMYLAMINO-6-RIBOSYLAMINOPYRIMIDIN-4(3H)-ONE 5'-MONOPHOSPHATE DEFORMYLASE"/>
    <property type="match status" value="1"/>
</dbReference>
<evidence type="ECO:0000256" key="1">
    <source>
        <dbReference type="ARBA" id="ARBA00001947"/>
    </source>
</evidence>
<evidence type="ECO:0000313" key="7">
    <source>
        <dbReference type="Proteomes" id="UP001596505"/>
    </source>
</evidence>
<dbReference type="Proteomes" id="UP001596505">
    <property type="component" value="Unassembled WGS sequence"/>
</dbReference>
<organism evidence="6 7">
    <name type="scientific">Scopulibacillus cellulosilyticus</name>
    <dbReference type="NCBI Taxonomy" id="2665665"/>
    <lineage>
        <taxon>Bacteria</taxon>
        <taxon>Bacillati</taxon>
        <taxon>Bacillota</taxon>
        <taxon>Bacilli</taxon>
        <taxon>Bacillales</taxon>
        <taxon>Sporolactobacillaceae</taxon>
        <taxon>Scopulibacillus</taxon>
    </lineage>
</organism>
<dbReference type="SUPFAM" id="SSF102215">
    <property type="entry name" value="Creatininase"/>
    <property type="match status" value="1"/>
</dbReference>
<proteinExistence type="inferred from homology"/>
<dbReference type="InterPro" id="IPR003785">
    <property type="entry name" value="Creatininase/forma_Hydrolase"/>
</dbReference>
<evidence type="ECO:0000256" key="5">
    <source>
        <dbReference type="ARBA" id="ARBA00024029"/>
    </source>
</evidence>
<evidence type="ECO:0000313" key="6">
    <source>
        <dbReference type="EMBL" id="MFC7393018.1"/>
    </source>
</evidence>
<dbReference type="RefSeq" id="WP_380965455.1">
    <property type="nucleotide sequence ID" value="NZ_JBHTCO010000007.1"/>
</dbReference>
<reference evidence="7" key="1">
    <citation type="journal article" date="2019" name="Int. J. Syst. Evol. Microbiol.">
        <title>The Global Catalogue of Microorganisms (GCM) 10K type strain sequencing project: providing services to taxonomists for standard genome sequencing and annotation.</title>
        <authorList>
            <consortium name="The Broad Institute Genomics Platform"/>
            <consortium name="The Broad Institute Genome Sequencing Center for Infectious Disease"/>
            <person name="Wu L."/>
            <person name="Ma J."/>
        </authorList>
    </citation>
    <scope>NUCLEOTIDE SEQUENCE [LARGE SCALE GENOMIC DNA]</scope>
    <source>
        <strain evidence="7">CGMCC 1.16305</strain>
    </source>
</reference>
<comment type="caution">
    <text evidence="6">The sequence shown here is derived from an EMBL/GenBank/DDBJ whole genome shotgun (WGS) entry which is preliminary data.</text>
</comment>
<dbReference type="Gene3D" id="3.40.50.10310">
    <property type="entry name" value="Creatininase"/>
    <property type="match status" value="1"/>
</dbReference>
<accession>A0ABW2PUD5</accession>
<evidence type="ECO:0000256" key="2">
    <source>
        <dbReference type="ARBA" id="ARBA00022723"/>
    </source>
</evidence>
<evidence type="ECO:0000256" key="3">
    <source>
        <dbReference type="ARBA" id="ARBA00022801"/>
    </source>
</evidence>
<evidence type="ECO:0000256" key="4">
    <source>
        <dbReference type="ARBA" id="ARBA00022833"/>
    </source>
</evidence>
<keyword evidence="3" id="KW-0378">Hydrolase</keyword>
<dbReference type="InterPro" id="IPR024087">
    <property type="entry name" value="Creatininase-like_sf"/>
</dbReference>
<dbReference type="PANTHER" id="PTHR35005">
    <property type="entry name" value="3-DEHYDRO-SCYLLO-INOSOSE HYDROLASE"/>
    <property type="match status" value="1"/>
</dbReference>
<sequence>MSVKTNFLKEMSWKMFEDKKKETDLVLIPSGAFEVYGPHLPLGSDTLVSVKIAELVAERVNAIIGPTLEVGDSAMLDVFPGTITIQPESFKAYLTDALRSLRKWGFKDFLFINTHLGNVPIIGQIAHNIQRENEVRCAQIDYWRFIKSLDKGIIESGDLAHAHASEAGTSVLMYLYPHLVDTEKWVNEPPKSNDQFSDFIQYNNYDKSTTSGTIGNATLGTKEKGEALVNRSVDRIVQFLLQKWHIKEKNSVIS</sequence>
<keyword evidence="4" id="KW-0862">Zinc</keyword>
<name>A0ABW2PUD5_9BACL</name>
<keyword evidence="7" id="KW-1185">Reference proteome</keyword>
<dbReference type="EMBL" id="JBHTCO010000007">
    <property type="protein sequence ID" value="MFC7393018.1"/>
    <property type="molecule type" value="Genomic_DNA"/>
</dbReference>
<keyword evidence="2" id="KW-0479">Metal-binding</keyword>
<comment type="similarity">
    <text evidence="5">Belongs to the creatininase superfamily.</text>
</comment>
<comment type="cofactor">
    <cofactor evidence="1">
        <name>Zn(2+)</name>
        <dbReference type="ChEBI" id="CHEBI:29105"/>
    </cofactor>
</comment>
<protein>
    <submittedName>
        <fullName evidence="6">Creatininase family protein</fullName>
    </submittedName>
</protein>
<dbReference type="Pfam" id="PF02633">
    <property type="entry name" value="Creatininase"/>
    <property type="match status" value="1"/>
</dbReference>